<dbReference type="InterPro" id="IPR032675">
    <property type="entry name" value="LRR_dom_sf"/>
</dbReference>
<reference evidence="3" key="1">
    <citation type="submission" date="2019-01" db="EMBL/GenBank/DDBJ databases">
        <title>Draft genome sequences of three monokaryotic isolates of the white-rot basidiomycete fungus Dichomitus squalens.</title>
        <authorList>
            <consortium name="DOE Joint Genome Institute"/>
            <person name="Lopez S.C."/>
            <person name="Andreopoulos B."/>
            <person name="Pangilinan J."/>
            <person name="Lipzen A."/>
            <person name="Riley R."/>
            <person name="Ahrendt S."/>
            <person name="Ng V."/>
            <person name="Barry K."/>
            <person name="Daum C."/>
            <person name="Grigoriev I.V."/>
            <person name="Hilden K.S."/>
            <person name="Makela M.R."/>
            <person name="de Vries R.P."/>
        </authorList>
    </citation>
    <scope>NUCLEOTIDE SEQUENCE [LARGE SCALE GENOMIC DNA]</scope>
    <source>
        <strain evidence="3">OM18370.1</strain>
    </source>
</reference>
<dbReference type="OrthoDB" id="10257471at2759"/>
<evidence type="ECO:0000256" key="1">
    <source>
        <dbReference type="ARBA" id="ARBA00022786"/>
    </source>
</evidence>
<dbReference type="SUPFAM" id="SSF52047">
    <property type="entry name" value="RNI-like"/>
    <property type="match status" value="1"/>
</dbReference>
<dbReference type="Pfam" id="PF25372">
    <property type="entry name" value="DUF7885"/>
    <property type="match status" value="1"/>
</dbReference>
<feature type="domain" description="F-box/LRR-repeat protein 15-like leucin rich repeat" evidence="2">
    <location>
        <begin position="263"/>
        <end position="389"/>
    </location>
</feature>
<dbReference type="Proteomes" id="UP000292957">
    <property type="component" value="Unassembled WGS sequence"/>
</dbReference>
<dbReference type="InterPro" id="IPR006553">
    <property type="entry name" value="Leu-rich_rpt_Cys-con_subtyp"/>
</dbReference>
<dbReference type="GO" id="GO:0005737">
    <property type="term" value="C:cytoplasm"/>
    <property type="evidence" value="ECO:0007669"/>
    <property type="project" value="TreeGrafter"/>
</dbReference>
<protein>
    <submittedName>
        <fullName evidence="3">RNI-like protein</fullName>
    </submittedName>
</protein>
<evidence type="ECO:0000259" key="2">
    <source>
        <dbReference type="Pfam" id="PF25372"/>
    </source>
</evidence>
<dbReference type="InterPro" id="IPR057207">
    <property type="entry name" value="FBXL15_LRR"/>
</dbReference>
<dbReference type="Pfam" id="PF13516">
    <property type="entry name" value="LRR_6"/>
    <property type="match status" value="1"/>
</dbReference>
<dbReference type="InterPro" id="IPR050648">
    <property type="entry name" value="F-box_LRR-repeat"/>
</dbReference>
<keyword evidence="1" id="KW-0833">Ubl conjugation pathway</keyword>
<dbReference type="SMART" id="SM00367">
    <property type="entry name" value="LRR_CC"/>
    <property type="match status" value="11"/>
</dbReference>
<name>A0A4Q9MZ05_9APHY</name>
<evidence type="ECO:0000313" key="3">
    <source>
        <dbReference type="EMBL" id="TBU33015.1"/>
    </source>
</evidence>
<dbReference type="Gene3D" id="3.80.10.10">
    <property type="entry name" value="Ribonuclease Inhibitor"/>
    <property type="match status" value="3"/>
</dbReference>
<sequence length="446" mass="49225">MTAYVDALPSDEESCYYAAHLEFRANPHSDAPVSDDALAAVLPHCPHITSAVLGGIRDLSSRTLILLASHADELAHLDIAGCAYVTDLGLKAVATHATSLRAINLGRTFSTTDAALAALVRGLPLLEELAMDMLPLVTARSTRDVWTYAKRLRRWSLSGCKNVTDSGFPWVPARDALEAAREESSRGRGRHRSWMESLPPLVLPPLYKLHDLRFLDLSHCARLTDAAVLGVVAHAPRISRLNVAGCVELTDRAMHEICKLRDHLTEIDVAGLGRVTDAGVFAIASTCTRLRSVDISFMPRLTDLAIQELATLPRLRRLAAAGLPRVTDQAAFFLAEHAPGLAQLHLSFCTRLTLEGVRALLRRLAKLEHLSLSGVPALRRHGVSRFSEGHHQHEGHDARKQMHCVFHGENIRALGAFLEKEEWRKREAERLNILFEPRGDDSRALY</sequence>
<dbReference type="AlphaFoldDB" id="A0A4Q9MZ05"/>
<proteinExistence type="predicted"/>
<dbReference type="InterPro" id="IPR001611">
    <property type="entry name" value="Leu-rich_rpt"/>
</dbReference>
<dbReference type="PANTHER" id="PTHR13382:SF69">
    <property type="entry name" value="FI18408P1"/>
    <property type="match status" value="1"/>
</dbReference>
<organism evidence="3">
    <name type="scientific">Dichomitus squalens</name>
    <dbReference type="NCBI Taxonomy" id="114155"/>
    <lineage>
        <taxon>Eukaryota</taxon>
        <taxon>Fungi</taxon>
        <taxon>Dikarya</taxon>
        <taxon>Basidiomycota</taxon>
        <taxon>Agaricomycotina</taxon>
        <taxon>Agaricomycetes</taxon>
        <taxon>Polyporales</taxon>
        <taxon>Polyporaceae</taxon>
        <taxon>Dichomitus</taxon>
    </lineage>
</organism>
<dbReference type="PANTHER" id="PTHR13382">
    <property type="entry name" value="MITOCHONDRIAL ATP SYNTHASE COUPLING FACTOR B"/>
    <property type="match status" value="1"/>
</dbReference>
<gene>
    <name evidence="3" type="ORF">BD311DRAFT_652766</name>
</gene>
<dbReference type="EMBL" id="ML143392">
    <property type="protein sequence ID" value="TBU33015.1"/>
    <property type="molecule type" value="Genomic_DNA"/>
</dbReference>
<accession>A0A4Q9MZ05</accession>